<dbReference type="InterPro" id="IPR022409">
    <property type="entry name" value="PKD/Chitinase_dom"/>
</dbReference>
<feature type="compositionally biased region" description="Polar residues" evidence="1">
    <location>
        <begin position="1150"/>
        <end position="1171"/>
    </location>
</feature>
<dbReference type="EMBL" id="FOCX01000050">
    <property type="protein sequence ID" value="SEP23450.1"/>
    <property type="molecule type" value="Genomic_DNA"/>
</dbReference>
<accession>A0A1H8W760</accession>
<dbReference type="InterPro" id="IPR013783">
    <property type="entry name" value="Ig-like_fold"/>
</dbReference>
<name>A0A1H8W760_9EURY</name>
<feature type="domain" description="PKD/Chitinase" evidence="2">
    <location>
        <begin position="408"/>
        <end position="491"/>
    </location>
</feature>
<gene>
    <name evidence="3" type="ORF">SAMN05216388_105017</name>
</gene>
<dbReference type="Gene3D" id="2.60.40.3440">
    <property type="match status" value="1"/>
</dbReference>
<evidence type="ECO:0000313" key="4">
    <source>
        <dbReference type="Proteomes" id="UP000198775"/>
    </source>
</evidence>
<feature type="region of interest" description="Disordered" evidence="1">
    <location>
        <begin position="314"/>
        <end position="339"/>
    </location>
</feature>
<dbReference type="SMART" id="SM00089">
    <property type="entry name" value="PKD"/>
    <property type="match status" value="4"/>
</dbReference>
<organism evidence="3 4">
    <name type="scientific">Halorientalis persicus</name>
    <dbReference type="NCBI Taxonomy" id="1367881"/>
    <lineage>
        <taxon>Archaea</taxon>
        <taxon>Methanobacteriati</taxon>
        <taxon>Methanobacteriota</taxon>
        <taxon>Stenosarchaea group</taxon>
        <taxon>Halobacteria</taxon>
        <taxon>Halobacteriales</taxon>
        <taxon>Haloarculaceae</taxon>
        <taxon>Halorientalis</taxon>
    </lineage>
</organism>
<dbReference type="Gene3D" id="2.60.120.380">
    <property type="match status" value="1"/>
</dbReference>
<evidence type="ECO:0000256" key="1">
    <source>
        <dbReference type="SAM" id="MobiDB-lite"/>
    </source>
</evidence>
<keyword evidence="4" id="KW-1185">Reference proteome</keyword>
<dbReference type="Pfam" id="PF18911">
    <property type="entry name" value="PKD_4"/>
    <property type="match status" value="2"/>
</dbReference>
<feature type="region of interest" description="Disordered" evidence="1">
    <location>
        <begin position="1147"/>
        <end position="1171"/>
    </location>
</feature>
<feature type="domain" description="PKD/Chitinase" evidence="2">
    <location>
        <begin position="597"/>
        <end position="679"/>
    </location>
</feature>
<dbReference type="Pfam" id="PF17963">
    <property type="entry name" value="Big_9"/>
    <property type="match status" value="2"/>
</dbReference>
<dbReference type="SUPFAM" id="SSF89260">
    <property type="entry name" value="Collagen-binding domain"/>
    <property type="match status" value="1"/>
</dbReference>
<feature type="domain" description="PKD/Chitinase" evidence="2">
    <location>
        <begin position="310"/>
        <end position="399"/>
    </location>
</feature>
<dbReference type="InterPro" id="IPR035986">
    <property type="entry name" value="PKD_dom_sf"/>
</dbReference>
<reference evidence="4" key="1">
    <citation type="submission" date="2016-10" db="EMBL/GenBank/DDBJ databases">
        <authorList>
            <person name="Varghese N."/>
            <person name="Submissions S."/>
        </authorList>
    </citation>
    <scope>NUCLEOTIDE SEQUENCE [LARGE SCALE GENOMIC DNA]</scope>
    <source>
        <strain evidence="4">IBRC-M 10043</strain>
    </source>
</reference>
<dbReference type="Pfam" id="PF22352">
    <property type="entry name" value="K319L-like_PKD"/>
    <property type="match status" value="1"/>
</dbReference>
<feature type="compositionally biased region" description="Basic and acidic residues" evidence="1">
    <location>
        <begin position="500"/>
        <end position="509"/>
    </location>
</feature>
<dbReference type="SUPFAM" id="SSF49299">
    <property type="entry name" value="PKD domain"/>
    <property type="match status" value="2"/>
</dbReference>
<dbReference type="NCBIfam" id="NF012211">
    <property type="entry name" value="tand_rpt_95"/>
    <property type="match status" value="2"/>
</dbReference>
<feature type="domain" description="PKD/Chitinase" evidence="2">
    <location>
        <begin position="496"/>
        <end position="585"/>
    </location>
</feature>
<proteinExistence type="predicted"/>
<dbReference type="InterPro" id="IPR008969">
    <property type="entry name" value="CarboxyPept-like_regulatory"/>
</dbReference>
<keyword evidence="3" id="KW-0378">Hydrolase</keyword>
<dbReference type="Gene3D" id="2.60.40.1120">
    <property type="entry name" value="Carboxypeptidase-like, regulatory domain"/>
    <property type="match status" value="2"/>
</dbReference>
<feature type="region of interest" description="Disordered" evidence="1">
    <location>
        <begin position="474"/>
        <end position="525"/>
    </location>
</feature>
<keyword evidence="3" id="KW-0121">Carboxypeptidase</keyword>
<dbReference type="SUPFAM" id="SSF49464">
    <property type="entry name" value="Carboxypeptidase regulatory domain-like"/>
    <property type="match status" value="1"/>
</dbReference>
<dbReference type="Gene3D" id="2.60.40.10">
    <property type="entry name" value="Immunoglobulins"/>
    <property type="match status" value="5"/>
</dbReference>
<protein>
    <submittedName>
        <fullName evidence="3">Carboxypeptidase regulatory-like domain-containing protein</fullName>
    </submittedName>
</protein>
<dbReference type="Proteomes" id="UP000198775">
    <property type="component" value="Unassembled WGS sequence"/>
</dbReference>
<evidence type="ECO:0000313" key="3">
    <source>
        <dbReference type="EMBL" id="SEP23450.1"/>
    </source>
</evidence>
<dbReference type="GO" id="GO:0004180">
    <property type="term" value="F:carboxypeptidase activity"/>
    <property type="evidence" value="ECO:0007669"/>
    <property type="project" value="UniProtKB-KW"/>
</dbReference>
<sequence>MTSILALGAVGGAGATDTYLERDGGGSIQETTYSNQSLGYLEYKLSEQDTPLLYHTRYSSSDTNMNKVSQSASEFTCDPEAFSSPPNTYIRKIAEPRNHIQTGQSYTEGMDLAVKVEWECVSDKSRDEIVLKDLDGTFNANDDLITFSVNSGSGSKWVNIPYSEIESAVSDDNNGDDLELRSEVNYMCVSCFSDSEKKVVSQKSTQIFLENVPDTVTDGISTTARIYGWSQKNTVEWKLMENDPLLDKKVKSGIASTNGNSFETTVPFTPSKYDDNLGDPPINIYAKSLGNGDTTSEFPIAISEGNSPPVADFTTEPARPKNPGETFLVDPSASSDPDGDEALMTYKWDWDNDGEYETTSSGVTSHSFDTETDQTITLQAKDENGGTDTITKTIDMNRQPNAVPTWPVPDVPSDQSRVEVELDGSDSNDADGTVTSWDWTIKYADGSVRSTPTGVSPSVQLSPGSYEVTLKVADNNDGTDSVTGSLNIDSANRPPTADAGPDKTVKEEGTVTLDGGGSSDPDGDSLSYSWEIISGSEHGSLVTQTGEEVYFNADKVETDQSVDVRLTVDDGISDTADSTDTVSITINAENEPPNADNISVSTQEGSAVSGHFDASDPDGDSLSYALTNGSDHGSVTSSGDSFTYTPNTGFSGTDTFRYRVTDGNGGEDTAQVDISVSATNTPPIASDMTVSTAEGTSISDQFDASDPDGDSLSYSVISSPDHGRVSISSDSFTYTPDSGHSGLDSFTYEVTDGNGGRDLATVNISVKDTESQSFEIRGLETNAPVSEGQPVEIVATIENAGDQSGRQTIDLSIPGVGSDQVSVQLAPGESTQRTFRVSTSSGDAGDYTAEVSSRDDSATIPITVESDTQDGYIAVDVTAASGESLENVDVTVIDSEGSIVAEETIDSVGASIRVDPGDYTVRASKLGYTAGSDTVSVSSGGTNTASIVLTTLQEPEAATFEVTNLDAPAQIENRTGLSVEQFDVSATIENTGGTKATQTVEASTSLVSVTEQVSLSPGEQQTVTFRDLGGFGVAGDTVGVTVRTDDDSMSADLDVVTRDDSGSGGSIIVTVLNQSFQELENIQVKLYRENGGTNLVSTDETGPDGRVSFADLPVGTSEDNSVRYTAVAGTQSNRYASDAEDLELWEPGQTGDSTTISLQSASRGTNDQYEPNDNIDNAVQVLPGQYSDLQIVNGESDYYKVHLSKSASLAASIDYQHQAGNLDMRLYGPNKQPLDSSTSWSSGESVSANSVETGGTYYIEINGDNGATASYSLKISIEGPTQRAAITGDVTTAEGQPLSGATVTLRPVDTNTAIDTSKTGESGSYAFTNVPVSTGNADGYILEATFNGETGQSTINSLPAGTTTLDITVPGSNIGDEDDTGDAIQLEVDAPSQVVPGQTTTIDVRLRNTDLANAGGGSISLASVPAPLTIAGEDTKFIGIDREPPSIGETTTATFELSIPDNAATGDVTITADGQLQSETQTATTTTSTTLTIAEQSGSRFNTNGQPGIQSEEIVNAIVAYNTNREVGNQDVTSQDVIDLIVRYNTA</sequence>
<feature type="compositionally biased region" description="Polar residues" evidence="1">
    <location>
        <begin position="476"/>
        <end position="490"/>
    </location>
</feature>
<dbReference type="InterPro" id="IPR000601">
    <property type="entry name" value="PKD_dom"/>
</dbReference>
<evidence type="ECO:0000259" key="2">
    <source>
        <dbReference type="SMART" id="SM00089"/>
    </source>
</evidence>
<keyword evidence="3" id="KW-0645">Protease</keyword>
<dbReference type="CDD" id="cd00146">
    <property type="entry name" value="PKD"/>
    <property type="match status" value="2"/>
</dbReference>